<protein>
    <recommendedName>
        <fullName evidence="1">Trimeric autotransporter adhesin YadA-like stalk domain-containing protein</fullName>
    </recommendedName>
</protein>
<comment type="caution">
    <text evidence="2">The sequence shown here is derived from an EMBL/GenBank/DDBJ whole genome shotgun (WGS) entry which is preliminary data.</text>
</comment>
<evidence type="ECO:0000313" key="3">
    <source>
        <dbReference type="Proteomes" id="UP000218675"/>
    </source>
</evidence>
<feature type="domain" description="Trimeric autotransporter adhesin YadA-like stalk" evidence="1">
    <location>
        <begin position="468"/>
        <end position="505"/>
    </location>
</feature>
<keyword evidence="3" id="KW-1185">Reference proteome</keyword>
<evidence type="ECO:0000259" key="1">
    <source>
        <dbReference type="Pfam" id="PF05662"/>
    </source>
</evidence>
<dbReference type="EMBL" id="NSKA01000019">
    <property type="protein sequence ID" value="PAU70305.1"/>
    <property type="molecule type" value="Genomic_DNA"/>
</dbReference>
<proteinExistence type="predicted"/>
<feature type="non-terminal residue" evidence="2">
    <location>
        <position position="1"/>
    </location>
</feature>
<feature type="domain" description="Trimeric autotransporter adhesin YadA-like stalk" evidence="1">
    <location>
        <begin position="822"/>
        <end position="858"/>
    </location>
</feature>
<accession>A0ABX4HD28</accession>
<feature type="domain" description="Trimeric autotransporter adhesin YadA-like stalk" evidence="1">
    <location>
        <begin position="117"/>
        <end position="155"/>
    </location>
</feature>
<dbReference type="RefSeq" id="WP_217987366.1">
    <property type="nucleotide sequence ID" value="NZ_NSKA01000019.1"/>
</dbReference>
<feature type="domain" description="Trimeric autotransporter adhesin YadA-like stalk" evidence="1">
    <location>
        <begin position="291"/>
        <end position="326"/>
    </location>
</feature>
<reference evidence="2 3" key="1">
    <citation type="submission" date="2017-08" db="EMBL/GenBank/DDBJ databases">
        <title>Halomonas binhaiensis sp. nov., isolated from saline alkaline soil.</title>
        <authorList>
            <person name="Wang D."/>
            <person name="Zhang G."/>
        </authorList>
    </citation>
    <scope>NUCLEOTIDE SEQUENCE [LARGE SCALE GENOMIC DNA]</scope>
    <source>
        <strain evidence="2 3">WN018</strain>
    </source>
</reference>
<dbReference type="Gene3D" id="2.20.70.140">
    <property type="match status" value="1"/>
</dbReference>
<organism evidence="2 3">
    <name type="scientific">Vreelandella alkaliphila</name>
    <dbReference type="NCBI Taxonomy" id="272774"/>
    <lineage>
        <taxon>Bacteria</taxon>
        <taxon>Pseudomonadati</taxon>
        <taxon>Pseudomonadota</taxon>
        <taxon>Gammaproteobacteria</taxon>
        <taxon>Oceanospirillales</taxon>
        <taxon>Halomonadaceae</taxon>
        <taxon>Vreelandella</taxon>
    </lineage>
</organism>
<dbReference type="Pfam" id="PF05662">
    <property type="entry name" value="YadA_stalk"/>
    <property type="match status" value="5"/>
</dbReference>
<dbReference type="InterPro" id="IPR008635">
    <property type="entry name" value="Coiled_stalk_dom"/>
</dbReference>
<feature type="domain" description="Trimeric autotransporter adhesin YadA-like stalk" evidence="1">
    <location>
        <begin position="645"/>
        <end position="682"/>
    </location>
</feature>
<name>A0ABX4HD28_9GAMM</name>
<feature type="non-terminal residue" evidence="2">
    <location>
        <position position="897"/>
    </location>
</feature>
<evidence type="ECO:0000313" key="2">
    <source>
        <dbReference type="EMBL" id="PAU70305.1"/>
    </source>
</evidence>
<sequence>TVTAGDGVTVTDTDLGGNVTDYQIALNQTTKDSLDLADSAMQSFTTQVDGADVKTLNDGDNANFVTGKNIALSDDGAGGIEIATADNVTFSDVKTDTLSAGPVTIGAAGINAGNTTISGVADGVNADDAVNISQLENTAAASKTEVVAGTNTTVDQATGTDGQDIYTVNAKDTTVTAGDGVTVTDTDLGGNVTDYQVALNQTTKDSLDLADSALQTVVTQIDGTTVKTLDENDNVANFKTGQNIVLTDDAGGIKIATAEDVTFTSINSDSLAITGGPTLTGGGIDMNGNTISNLAPGADPQDAVNVSQLESSTAASKTEVTGGTNIASVDQVTGANGQDIYTVNADGASVSAGSTAVEVAAGTPDANNVTDYAVDLSQASKESLELADSALQTVVTQIDGTTVKTLDENDNVANFKTGQNIVLTDDAGGIKIATAEDVTFTSINSDSLAITGGPTLTGGGIDMNATTISNLADGVNANDAVNLSQLEGVAAASKTEVVAGTNVTSVDQATGADGQAIYTVNADSASVSAGSGAVDVTAAAPDANNVTDYAVDLSQASKDSLTLADSALQTVVTQINGVEVKTLDQDDNVANFIEGKNVELTDIGGSIEVATADDVTFTSINSDSLAITGGPTLTGGGIDMNATTISNLADGVNANDAVNLSQLEGAAAASKTEVVAGTNVTSVDQAIGADGQAIYTVNADSASVSAGSGAVDVTAAVPDANNVTDYAVDLSQASKDSLLLADSALQTVVTQIDGTEVKTLDENDNVANFVTGDNIVLTDDAGGIKIATADDVTFTSINSDSLAITGGPTLTGGGIDMNATTISNLADGVNANDAVNLSQLEGAAAASRTEVAAGTNVASVEQSTGVNGQDVYTVNAEGASISAGSTAVEVAAGTPDA</sequence>
<dbReference type="Proteomes" id="UP000218675">
    <property type="component" value="Unassembled WGS sequence"/>
</dbReference>
<gene>
    <name evidence="2" type="ORF">CK497_18510</name>
</gene>